<evidence type="ECO:0000313" key="8">
    <source>
        <dbReference type="EMBL" id="KAJ4435696.1"/>
    </source>
</evidence>
<dbReference type="InterPro" id="IPR036915">
    <property type="entry name" value="Cyclin-like_sf"/>
</dbReference>
<sequence length="420" mass="47681">ALGKNIVVQDTKKVPVTKPLVKSRAKVAAKVSVPVTSRNVPGQQIVKTQAAVKKLPVASKPKVVTIQKKEEIKNRPRSQGSKQETKEETSVLPELQSNTSSKDSSSDSSLYVSALEDICNDSCNHSEQPETVPSQEPPVLESSSIQLLPDSVKDFDEETHNDPYQVSLYAMDIFNYLKERESLFKVEDYMDRQPSVSQWMRSLLVDWMVEVQESFELNHETLYLAVKLVDLYLAKIVVRKETLQLIGAAAMFISCKFDERIPPQVEDFLYICDGAYTHRELIRMEANVLKVVDFNLGIPLSYRFLRRYARCAKLSLETLTLARYILEFSLMEYAFVTESSSKLAAASLLLALKTKFLGGWTQTLQYYSGYKLEDIRELAHNLNGMLHKKPKAALATVRNKYSHKIFFEVAKIPLLEKLDI</sequence>
<evidence type="ECO:0000259" key="6">
    <source>
        <dbReference type="SMART" id="SM00385"/>
    </source>
</evidence>
<feature type="non-terminal residue" evidence="8">
    <location>
        <position position="1"/>
    </location>
</feature>
<dbReference type="InterPro" id="IPR006671">
    <property type="entry name" value="Cyclin_N"/>
</dbReference>
<dbReference type="Gene3D" id="1.10.472.10">
    <property type="entry name" value="Cyclin-like"/>
    <property type="match status" value="2"/>
</dbReference>
<feature type="domain" description="Cyclin-like" evidence="6">
    <location>
        <begin position="303"/>
        <end position="384"/>
    </location>
</feature>
<dbReference type="EMBL" id="JAJSOF020000023">
    <property type="protein sequence ID" value="KAJ4435696.1"/>
    <property type="molecule type" value="Genomic_DNA"/>
</dbReference>
<dbReference type="SMART" id="SM01332">
    <property type="entry name" value="Cyclin_C"/>
    <property type="match status" value="1"/>
</dbReference>
<keyword evidence="9" id="KW-1185">Reference proteome</keyword>
<dbReference type="Pfam" id="PF02984">
    <property type="entry name" value="Cyclin_C"/>
    <property type="match status" value="1"/>
</dbReference>
<keyword evidence="3" id="KW-0131">Cell cycle</keyword>
<dbReference type="SMART" id="SM00385">
    <property type="entry name" value="CYCLIN"/>
    <property type="match status" value="2"/>
</dbReference>
<dbReference type="CDD" id="cd20508">
    <property type="entry name" value="CYCLIN_CCNB3_rpt1"/>
    <property type="match status" value="1"/>
</dbReference>
<reference evidence="8 9" key="1">
    <citation type="journal article" date="2022" name="Allergy">
        <title>Genome assembly and annotation of Periplaneta americana reveal a comprehensive cockroach allergen profile.</title>
        <authorList>
            <person name="Wang L."/>
            <person name="Xiong Q."/>
            <person name="Saelim N."/>
            <person name="Wang L."/>
            <person name="Nong W."/>
            <person name="Wan A.T."/>
            <person name="Shi M."/>
            <person name="Liu X."/>
            <person name="Cao Q."/>
            <person name="Hui J.H.L."/>
            <person name="Sookrung N."/>
            <person name="Leung T.F."/>
            <person name="Tungtrongchitr A."/>
            <person name="Tsui S.K.W."/>
        </authorList>
    </citation>
    <scope>NUCLEOTIDE SEQUENCE [LARGE SCALE GENOMIC DNA]</scope>
    <source>
        <strain evidence="8">PWHHKU_190912</strain>
    </source>
</reference>
<gene>
    <name evidence="8" type="primary">CYCB3</name>
    <name evidence="8" type="ORF">ANN_18312</name>
</gene>
<dbReference type="SUPFAM" id="SSF47954">
    <property type="entry name" value="Cyclin-like"/>
    <property type="match status" value="2"/>
</dbReference>
<evidence type="ECO:0000256" key="4">
    <source>
        <dbReference type="RuleBase" id="RU000383"/>
    </source>
</evidence>
<evidence type="ECO:0000313" key="9">
    <source>
        <dbReference type="Proteomes" id="UP001148838"/>
    </source>
</evidence>
<proteinExistence type="inferred from homology"/>
<evidence type="ECO:0000256" key="5">
    <source>
        <dbReference type="SAM" id="MobiDB-lite"/>
    </source>
</evidence>
<dbReference type="InterPro" id="IPR004367">
    <property type="entry name" value="Cyclin_C-dom"/>
</dbReference>
<evidence type="ECO:0000256" key="1">
    <source>
        <dbReference type="ARBA" id="ARBA00022618"/>
    </source>
</evidence>
<feature type="domain" description="Cyclin C-terminal" evidence="7">
    <location>
        <begin position="299"/>
        <end position="415"/>
    </location>
</feature>
<evidence type="ECO:0000256" key="3">
    <source>
        <dbReference type="ARBA" id="ARBA00023306"/>
    </source>
</evidence>
<dbReference type="InterPro" id="IPR039361">
    <property type="entry name" value="Cyclin"/>
</dbReference>
<dbReference type="PIRSF" id="PIRSF001771">
    <property type="entry name" value="Cyclin_A_B_D_E"/>
    <property type="match status" value="1"/>
</dbReference>
<keyword evidence="2 4" id="KW-0195">Cyclin</keyword>
<name>A0ABQ8SPM7_PERAM</name>
<protein>
    <submittedName>
        <fullName evidence="8">G2/mitotic-specific cyclin-B3</fullName>
    </submittedName>
</protein>
<dbReference type="Proteomes" id="UP001148838">
    <property type="component" value="Unassembled WGS sequence"/>
</dbReference>
<comment type="caution">
    <text evidence="8">The sequence shown here is derived from an EMBL/GenBank/DDBJ whole genome shotgun (WGS) entry which is preliminary data.</text>
</comment>
<dbReference type="InterPro" id="IPR046965">
    <property type="entry name" value="Cyclin_A/B-like"/>
</dbReference>
<evidence type="ECO:0000256" key="2">
    <source>
        <dbReference type="ARBA" id="ARBA00023127"/>
    </source>
</evidence>
<feature type="region of interest" description="Disordered" evidence="5">
    <location>
        <begin position="67"/>
        <end position="107"/>
    </location>
</feature>
<organism evidence="8 9">
    <name type="scientific">Periplaneta americana</name>
    <name type="common">American cockroach</name>
    <name type="synonym">Blatta americana</name>
    <dbReference type="NCBI Taxonomy" id="6978"/>
    <lineage>
        <taxon>Eukaryota</taxon>
        <taxon>Metazoa</taxon>
        <taxon>Ecdysozoa</taxon>
        <taxon>Arthropoda</taxon>
        <taxon>Hexapoda</taxon>
        <taxon>Insecta</taxon>
        <taxon>Pterygota</taxon>
        <taxon>Neoptera</taxon>
        <taxon>Polyneoptera</taxon>
        <taxon>Dictyoptera</taxon>
        <taxon>Blattodea</taxon>
        <taxon>Blattoidea</taxon>
        <taxon>Blattidae</taxon>
        <taxon>Blattinae</taxon>
        <taxon>Periplaneta</taxon>
    </lineage>
</organism>
<dbReference type="PANTHER" id="PTHR10177">
    <property type="entry name" value="CYCLINS"/>
    <property type="match status" value="1"/>
</dbReference>
<feature type="domain" description="Cyclin-like" evidence="6">
    <location>
        <begin position="206"/>
        <end position="290"/>
    </location>
</feature>
<comment type="similarity">
    <text evidence="4">Belongs to the cyclin family.</text>
</comment>
<keyword evidence="1" id="KW-0132">Cell division</keyword>
<dbReference type="InterPro" id="IPR013763">
    <property type="entry name" value="Cyclin-like_dom"/>
</dbReference>
<dbReference type="Pfam" id="PF00134">
    <property type="entry name" value="Cyclin_N"/>
    <property type="match status" value="1"/>
</dbReference>
<evidence type="ECO:0000259" key="7">
    <source>
        <dbReference type="SMART" id="SM01332"/>
    </source>
</evidence>
<accession>A0ABQ8SPM7</accession>